<dbReference type="AlphaFoldDB" id="A0A4R2RZ67"/>
<gene>
    <name evidence="1" type="ORF">EDD57_10322</name>
</gene>
<sequence length="469" mass="54074">MYLRFKALDLRDFNGLDYESLHKGTEEGVNLDTFPKYIYAEITALRDPVNRMDRDSSKEGDHAFMTWDLWKKIVDECSQQEDVILEPSWAGESMLHPQFQEFMAYATTKLGERIRLTTNGTLISEQNIELLRSLNWITVNVDSDKGFANAVWLKNERQVDKEHTYLTLAFVSGNEATNKYFNYIIGDPYQEFRGFDFVVYYYELKEGSPYHDPYVGKTILIDSEGSVAPYLHPYQGQKEANLVTTTLSDIWHRLDLTDSPEQIYHFCATRNRYRSQFFHPGNDYSKSVDCAKCGGFLSRNATFCLDCEKQDEIEKLTSQIQGITESKILSGYKIFRISPTEFEAYKVENLEEDDEGPYSYCDWNGDAHEVADYIQGVITSDMDSGQHVCSGCEAPINRNETICMGCYENEEIEKITSQIIKITNSGIVSDAMIKRISSTEFEVYNDQHVCKCSGDVQKVAEYVYFFYPY</sequence>
<dbReference type="InterPro" id="IPR013785">
    <property type="entry name" value="Aldolase_TIM"/>
</dbReference>
<dbReference type="RefSeq" id="WP_165873630.1">
    <property type="nucleotide sequence ID" value="NZ_SLXV01000003.1"/>
</dbReference>
<dbReference type="SUPFAM" id="SSF102114">
    <property type="entry name" value="Radical SAM enzymes"/>
    <property type="match status" value="1"/>
</dbReference>
<protein>
    <submittedName>
        <fullName evidence="1">Uncharacterized protein</fullName>
    </submittedName>
</protein>
<name>A0A4R2RZ67_9BACL</name>
<reference evidence="1 2" key="1">
    <citation type="submission" date="2019-03" db="EMBL/GenBank/DDBJ databases">
        <title>Genomic Encyclopedia of Type Strains, Phase IV (KMG-IV): sequencing the most valuable type-strain genomes for metagenomic binning, comparative biology and taxonomic classification.</title>
        <authorList>
            <person name="Goeker M."/>
        </authorList>
    </citation>
    <scope>NUCLEOTIDE SEQUENCE [LARGE SCALE GENOMIC DNA]</scope>
    <source>
        <strain evidence="1 2">DSM 46831</strain>
    </source>
</reference>
<evidence type="ECO:0000313" key="2">
    <source>
        <dbReference type="Proteomes" id="UP000294746"/>
    </source>
</evidence>
<dbReference type="Proteomes" id="UP000294746">
    <property type="component" value="Unassembled WGS sequence"/>
</dbReference>
<keyword evidence="2" id="KW-1185">Reference proteome</keyword>
<accession>A0A4R2RZ67</accession>
<comment type="caution">
    <text evidence="1">The sequence shown here is derived from an EMBL/GenBank/DDBJ whole genome shotgun (WGS) entry which is preliminary data.</text>
</comment>
<dbReference type="Gene3D" id="3.20.20.70">
    <property type="entry name" value="Aldolase class I"/>
    <property type="match status" value="1"/>
</dbReference>
<dbReference type="EMBL" id="SLXV01000003">
    <property type="protein sequence ID" value="TCP70209.1"/>
    <property type="molecule type" value="Genomic_DNA"/>
</dbReference>
<dbReference type="InterPro" id="IPR058240">
    <property type="entry name" value="rSAM_sf"/>
</dbReference>
<organism evidence="1 2">
    <name type="scientific">Baia soyae</name>
    <dbReference type="NCBI Taxonomy" id="1544746"/>
    <lineage>
        <taxon>Bacteria</taxon>
        <taxon>Bacillati</taxon>
        <taxon>Bacillota</taxon>
        <taxon>Bacilli</taxon>
        <taxon>Bacillales</taxon>
        <taxon>Thermoactinomycetaceae</taxon>
        <taxon>Baia</taxon>
    </lineage>
</organism>
<proteinExistence type="predicted"/>
<evidence type="ECO:0000313" key="1">
    <source>
        <dbReference type="EMBL" id="TCP70209.1"/>
    </source>
</evidence>